<evidence type="ECO:0000256" key="3">
    <source>
        <dbReference type="ARBA" id="ARBA00022475"/>
    </source>
</evidence>
<dbReference type="GO" id="GO:0022857">
    <property type="term" value="F:transmembrane transporter activity"/>
    <property type="evidence" value="ECO:0007669"/>
    <property type="project" value="InterPro"/>
</dbReference>
<evidence type="ECO:0000259" key="8">
    <source>
        <dbReference type="PROSITE" id="PS50850"/>
    </source>
</evidence>
<dbReference type="STRING" id="418495.SAMN05216215_105224"/>
<keyword evidence="2" id="KW-0813">Transport</keyword>
<evidence type="ECO:0000256" key="1">
    <source>
        <dbReference type="ARBA" id="ARBA00004651"/>
    </source>
</evidence>
<dbReference type="Gene3D" id="1.20.1250.20">
    <property type="entry name" value="MFS general substrate transporter like domains"/>
    <property type="match status" value="1"/>
</dbReference>
<dbReference type="InterPro" id="IPR036259">
    <property type="entry name" value="MFS_trans_sf"/>
</dbReference>
<feature type="transmembrane region" description="Helical" evidence="7">
    <location>
        <begin position="17"/>
        <end position="39"/>
    </location>
</feature>
<dbReference type="PANTHER" id="PTHR42718:SF46">
    <property type="entry name" value="BLR6921 PROTEIN"/>
    <property type="match status" value="1"/>
</dbReference>
<feature type="transmembrane region" description="Helical" evidence="7">
    <location>
        <begin position="400"/>
        <end position="424"/>
    </location>
</feature>
<evidence type="ECO:0000256" key="5">
    <source>
        <dbReference type="ARBA" id="ARBA00022989"/>
    </source>
</evidence>
<dbReference type="GO" id="GO:0005886">
    <property type="term" value="C:plasma membrane"/>
    <property type="evidence" value="ECO:0007669"/>
    <property type="project" value="UniProtKB-SubCell"/>
</dbReference>
<comment type="subcellular location">
    <subcellularLocation>
        <location evidence="1">Cell membrane</location>
        <topology evidence="1">Multi-pass membrane protein</topology>
    </subcellularLocation>
</comment>
<feature type="transmembrane region" description="Helical" evidence="7">
    <location>
        <begin position="229"/>
        <end position="251"/>
    </location>
</feature>
<feature type="transmembrane region" description="Helical" evidence="7">
    <location>
        <begin position="272"/>
        <end position="297"/>
    </location>
</feature>
<dbReference type="InterPro" id="IPR011701">
    <property type="entry name" value="MFS"/>
</dbReference>
<feature type="transmembrane region" description="Helical" evidence="7">
    <location>
        <begin position="171"/>
        <end position="191"/>
    </location>
</feature>
<dbReference type="AlphaFoldDB" id="A0A1H3R7N7"/>
<evidence type="ECO:0000256" key="7">
    <source>
        <dbReference type="SAM" id="Phobius"/>
    </source>
</evidence>
<accession>A0A1H3R7N7</accession>
<protein>
    <submittedName>
        <fullName evidence="9">Drug resistance transporter, EmrB/QacA subfamily</fullName>
    </submittedName>
</protein>
<evidence type="ECO:0000313" key="9">
    <source>
        <dbReference type="EMBL" id="SDZ21523.1"/>
    </source>
</evidence>
<feature type="transmembrane region" description="Helical" evidence="7">
    <location>
        <begin position="141"/>
        <end position="165"/>
    </location>
</feature>
<dbReference type="EMBL" id="FNOK01000052">
    <property type="protein sequence ID" value="SDZ21523.1"/>
    <property type="molecule type" value="Genomic_DNA"/>
</dbReference>
<dbReference type="InterPro" id="IPR020846">
    <property type="entry name" value="MFS_dom"/>
</dbReference>
<sequence length="479" mass="49062">MAEAATRERIDPALWRAAFVLVLGTFMATLDATIVSVGIRELIADFDASVTEIQWVTTAYLLAVVTAVPASGWLAGRFGGRRTWLAAVALFLLGSALCALAWSATSLIAFRVLQGLGGGLLPPTGQALLARAAGPARIGRVISVVGVVPLLSPVLGPLIGGSILGVADWPWLFYVNLPIGIVALALAPRCVPADLPPTRREPFDFVGAALLSPGIAVLVFGLGEVGARTMPIGVALGAAVLGVGMLAGFGWHGLRTDRTPLLDPRLFARPPLGAAALALVVLGASVFGTMFLLPLYLQEGRGLSAWEAGLLLAPQGIGAAAGSLVVNRLIDRLATRTLVLTGIALIAIGTAPLTNLAVLRTDALLGSALLVRGVGIAMISAPVMSAVYRRMRPPELPGASCALNMINTVGGSVGTALLAVVLQSRLAEREVLGAMGVPVAFADAFWWVLGCCVVAVLGAALLPGAAKPDSAATPAPRAR</sequence>
<feature type="transmembrane region" description="Helical" evidence="7">
    <location>
        <begin position="303"/>
        <end position="326"/>
    </location>
</feature>
<evidence type="ECO:0000256" key="2">
    <source>
        <dbReference type="ARBA" id="ARBA00022448"/>
    </source>
</evidence>
<dbReference type="PANTHER" id="PTHR42718">
    <property type="entry name" value="MAJOR FACILITATOR SUPERFAMILY MULTIDRUG TRANSPORTER MFSC"/>
    <property type="match status" value="1"/>
</dbReference>
<evidence type="ECO:0000256" key="6">
    <source>
        <dbReference type="ARBA" id="ARBA00023136"/>
    </source>
</evidence>
<evidence type="ECO:0000256" key="4">
    <source>
        <dbReference type="ARBA" id="ARBA00022692"/>
    </source>
</evidence>
<proteinExistence type="predicted"/>
<feature type="domain" description="Major facilitator superfamily (MFS) profile" evidence="8">
    <location>
        <begin position="17"/>
        <end position="467"/>
    </location>
</feature>
<feature type="transmembrane region" description="Helical" evidence="7">
    <location>
        <begin position="444"/>
        <end position="462"/>
    </location>
</feature>
<dbReference type="PROSITE" id="PS50850">
    <property type="entry name" value="MFS"/>
    <property type="match status" value="1"/>
</dbReference>
<feature type="transmembrane region" description="Helical" evidence="7">
    <location>
        <begin position="203"/>
        <end position="223"/>
    </location>
</feature>
<feature type="transmembrane region" description="Helical" evidence="7">
    <location>
        <begin position="83"/>
        <end position="102"/>
    </location>
</feature>
<reference evidence="10" key="1">
    <citation type="submission" date="2016-10" db="EMBL/GenBank/DDBJ databases">
        <authorList>
            <person name="Varghese N."/>
            <person name="Submissions S."/>
        </authorList>
    </citation>
    <scope>NUCLEOTIDE SEQUENCE [LARGE SCALE GENOMIC DNA]</scope>
    <source>
        <strain evidence="10">CGMCC 4.3530</strain>
    </source>
</reference>
<keyword evidence="3" id="KW-1003">Cell membrane</keyword>
<keyword evidence="5 7" id="KW-1133">Transmembrane helix</keyword>
<feature type="transmembrane region" description="Helical" evidence="7">
    <location>
        <begin position="59"/>
        <end position="76"/>
    </location>
</feature>
<dbReference type="RefSeq" id="WP_093275122.1">
    <property type="nucleotide sequence ID" value="NZ_FNOK01000052.1"/>
</dbReference>
<feature type="transmembrane region" description="Helical" evidence="7">
    <location>
        <begin position="108"/>
        <end position="129"/>
    </location>
</feature>
<keyword evidence="10" id="KW-1185">Reference proteome</keyword>
<dbReference type="InterPro" id="IPR004638">
    <property type="entry name" value="EmrB-like"/>
</dbReference>
<dbReference type="CDD" id="cd17503">
    <property type="entry name" value="MFS_LmrB_MDR_like"/>
    <property type="match status" value="1"/>
</dbReference>
<dbReference type="Proteomes" id="UP000199529">
    <property type="component" value="Unassembled WGS sequence"/>
</dbReference>
<name>A0A1H3R7N7_9PSEU</name>
<keyword evidence="4 7" id="KW-0812">Transmembrane</keyword>
<feature type="transmembrane region" description="Helical" evidence="7">
    <location>
        <begin position="338"/>
        <end position="358"/>
    </location>
</feature>
<evidence type="ECO:0000313" key="10">
    <source>
        <dbReference type="Proteomes" id="UP000199529"/>
    </source>
</evidence>
<dbReference type="NCBIfam" id="TIGR00711">
    <property type="entry name" value="efflux_EmrB"/>
    <property type="match status" value="1"/>
</dbReference>
<dbReference type="Pfam" id="PF07690">
    <property type="entry name" value="MFS_1"/>
    <property type="match status" value="1"/>
</dbReference>
<keyword evidence="6 7" id="KW-0472">Membrane</keyword>
<dbReference type="Gene3D" id="1.20.1720.10">
    <property type="entry name" value="Multidrug resistance protein D"/>
    <property type="match status" value="1"/>
</dbReference>
<dbReference type="SUPFAM" id="SSF103473">
    <property type="entry name" value="MFS general substrate transporter"/>
    <property type="match status" value="1"/>
</dbReference>
<feature type="transmembrane region" description="Helical" evidence="7">
    <location>
        <begin position="364"/>
        <end position="388"/>
    </location>
</feature>
<organism evidence="9 10">
    <name type="scientific">Saccharopolyspora shandongensis</name>
    <dbReference type="NCBI Taxonomy" id="418495"/>
    <lineage>
        <taxon>Bacteria</taxon>
        <taxon>Bacillati</taxon>
        <taxon>Actinomycetota</taxon>
        <taxon>Actinomycetes</taxon>
        <taxon>Pseudonocardiales</taxon>
        <taxon>Pseudonocardiaceae</taxon>
        <taxon>Saccharopolyspora</taxon>
    </lineage>
</organism>
<dbReference type="OrthoDB" id="9812221at2"/>
<gene>
    <name evidence="9" type="ORF">SAMN05216215_105224</name>
</gene>